<evidence type="ECO:0000256" key="1">
    <source>
        <dbReference type="ARBA" id="ARBA00005369"/>
    </source>
</evidence>
<dbReference type="Gene3D" id="3.40.50.150">
    <property type="entry name" value="Vaccinia Virus protein VP39"/>
    <property type="match status" value="1"/>
</dbReference>
<name>A0A3B1C0T7_9ZZZZ</name>
<dbReference type="GO" id="GO:0004719">
    <property type="term" value="F:protein-L-isoaspartate (D-aspartate) O-methyltransferase activity"/>
    <property type="evidence" value="ECO:0007669"/>
    <property type="project" value="UniProtKB-EC"/>
</dbReference>
<accession>A0A3B1C0T7</accession>
<dbReference type="GO" id="GO:0032259">
    <property type="term" value="P:methylation"/>
    <property type="evidence" value="ECO:0007669"/>
    <property type="project" value="UniProtKB-KW"/>
</dbReference>
<sequence length="222" mass="24196">MAENNIEQARFNMVEQQIRPWDVLDAQVLQTFTEVQREAFVPEAYRNVAFADVEIPLDHGEQMMKPVVEARMLQALAVKSTDRILEIGTGSGFITACLAALGSQVISLDTRADFTEQAQARLKAQGVYNATVKTGDALVNPAENGSFDIITVTGSIPCKETIESLQAQLHDGGRMFVVTGEAPVMQACLITRTGAKQWTQEALFETELLPLSTAPATAAFTF</sequence>
<reference evidence="2" key="1">
    <citation type="submission" date="2018-06" db="EMBL/GenBank/DDBJ databases">
        <authorList>
            <person name="Zhirakovskaya E."/>
        </authorList>
    </citation>
    <scope>NUCLEOTIDE SEQUENCE</scope>
</reference>
<dbReference type="SUPFAM" id="SSF53335">
    <property type="entry name" value="S-adenosyl-L-methionine-dependent methyltransferases"/>
    <property type="match status" value="1"/>
</dbReference>
<dbReference type="GO" id="GO:0005737">
    <property type="term" value="C:cytoplasm"/>
    <property type="evidence" value="ECO:0007669"/>
    <property type="project" value="TreeGrafter"/>
</dbReference>
<evidence type="ECO:0000313" key="2">
    <source>
        <dbReference type="EMBL" id="VAX10517.1"/>
    </source>
</evidence>
<keyword evidence="2" id="KW-0489">Methyltransferase</keyword>
<keyword evidence="2" id="KW-0808">Transferase</keyword>
<dbReference type="EC" id="2.1.1.77" evidence="2"/>
<protein>
    <submittedName>
        <fullName evidence="2">Protein-L-isoaspartate O-methyltransferase</fullName>
        <ecNumber evidence="2">2.1.1.77</ecNumber>
    </submittedName>
</protein>
<organism evidence="2">
    <name type="scientific">hydrothermal vent metagenome</name>
    <dbReference type="NCBI Taxonomy" id="652676"/>
    <lineage>
        <taxon>unclassified sequences</taxon>
        <taxon>metagenomes</taxon>
        <taxon>ecological metagenomes</taxon>
    </lineage>
</organism>
<dbReference type="InterPro" id="IPR029063">
    <property type="entry name" value="SAM-dependent_MTases_sf"/>
</dbReference>
<dbReference type="InterPro" id="IPR000682">
    <property type="entry name" value="PCMT"/>
</dbReference>
<dbReference type="PANTHER" id="PTHR11579">
    <property type="entry name" value="PROTEIN-L-ISOASPARTATE O-METHYLTRANSFERASE"/>
    <property type="match status" value="1"/>
</dbReference>
<dbReference type="CDD" id="cd02440">
    <property type="entry name" value="AdoMet_MTases"/>
    <property type="match status" value="1"/>
</dbReference>
<dbReference type="PANTHER" id="PTHR11579:SF18">
    <property type="entry name" value="PROTEIN-L-ISOASPARTATE O-METHYLTRANSFERASE"/>
    <property type="match status" value="1"/>
</dbReference>
<comment type="similarity">
    <text evidence="1">Belongs to the methyltransferase superfamily. L-isoaspartyl/D-aspartyl protein methyltransferase family.</text>
</comment>
<dbReference type="Pfam" id="PF01135">
    <property type="entry name" value="PCMT"/>
    <property type="match status" value="1"/>
</dbReference>
<dbReference type="EMBL" id="UOFX01000072">
    <property type="protein sequence ID" value="VAX10517.1"/>
    <property type="molecule type" value="Genomic_DNA"/>
</dbReference>
<dbReference type="AlphaFoldDB" id="A0A3B1C0T7"/>
<gene>
    <name evidence="2" type="ORF">MNBD_GAMMA26-114</name>
</gene>
<proteinExistence type="inferred from homology"/>